<dbReference type="OrthoDB" id="4225643at2759"/>
<protein>
    <recommendedName>
        <fullName evidence="3">Myb-like domain-containing protein</fullName>
    </recommendedName>
</protein>
<keyword evidence="2" id="KW-1185">Reference proteome</keyword>
<reference evidence="1 2" key="1">
    <citation type="submission" date="2017-10" db="EMBL/GenBank/DDBJ databases">
        <title>Comparative genomics in systemic dimorphic fungi from Ajellomycetaceae.</title>
        <authorList>
            <person name="Munoz J.F."/>
            <person name="Mcewen J.G."/>
            <person name="Clay O.K."/>
            <person name="Cuomo C.A."/>
        </authorList>
    </citation>
    <scope>NUCLEOTIDE SEQUENCE [LARGE SCALE GENOMIC DNA]</scope>
    <source>
        <strain evidence="1 2">UAMH7299</strain>
    </source>
</reference>
<gene>
    <name evidence="1" type="ORF">AJ80_03125</name>
</gene>
<sequence length="99" mass="11731">MHGKWEPAEDLFILALRLGTNLTWRGIEEEFCKNFPPATAKDLESRYNKNLRRDHDPQGRRKLDIIDDWRHYGRVEAGEDGVIQEVLAILARYPDKRLW</sequence>
<comment type="caution">
    <text evidence="1">The sequence shown here is derived from an EMBL/GenBank/DDBJ whole genome shotgun (WGS) entry which is preliminary data.</text>
</comment>
<name>A0A2B7YJR9_POLH7</name>
<dbReference type="AlphaFoldDB" id="A0A2B7YJR9"/>
<evidence type="ECO:0008006" key="3">
    <source>
        <dbReference type="Google" id="ProtNLM"/>
    </source>
</evidence>
<evidence type="ECO:0000313" key="1">
    <source>
        <dbReference type="EMBL" id="PGH21565.1"/>
    </source>
</evidence>
<proteinExistence type="predicted"/>
<dbReference type="EMBL" id="PDNA01000033">
    <property type="protein sequence ID" value="PGH21565.1"/>
    <property type="molecule type" value="Genomic_DNA"/>
</dbReference>
<evidence type="ECO:0000313" key="2">
    <source>
        <dbReference type="Proteomes" id="UP000224634"/>
    </source>
</evidence>
<dbReference type="Proteomes" id="UP000224634">
    <property type="component" value="Unassembled WGS sequence"/>
</dbReference>
<organism evidence="1 2">
    <name type="scientific">Polytolypa hystricis (strain UAMH7299)</name>
    <dbReference type="NCBI Taxonomy" id="1447883"/>
    <lineage>
        <taxon>Eukaryota</taxon>
        <taxon>Fungi</taxon>
        <taxon>Dikarya</taxon>
        <taxon>Ascomycota</taxon>
        <taxon>Pezizomycotina</taxon>
        <taxon>Eurotiomycetes</taxon>
        <taxon>Eurotiomycetidae</taxon>
        <taxon>Onygenales</taxon>
        <taxon>Onygenales incertae sedis</taxon>
        <taxon>Polytolypa</taxon>
    </lineage>
</organism>
<accession>A0A2B7YJR9</accession>